<reference evidence="3" key="1">
    <citation type="submission" date="2016-03" db="EMBL/GenBank/DDBJ databases">
        <authorList>
            <person name="Guldener U."/>
        </authorList>
    </citation>
    <scope>NUCLEOTIDE SEQUENCE [LARGE SCALE GENOMIC DNA]</scope>
    <source>
        <strain evidence="3">04CH-RAC-A.6.1</strain>
    </source>
</reference>
<gene>
    <name evidence="2" type="ORF">RAG0_03440</name>
</gene>
<keyword evidence="3" id="KW-1185">Reference proteome</keyword>
<feature type="domain" description="2EXR" evidence="1">
    <location>
        <begin position="113"/>
        <end position="232"/>
    </location>
</feature>
<evidence type="ECO:0000259" key="1">
    <source>
        <dbReference type="Pfam" id="PF20150"/>
    </source>
</evidence>
<organism evidence="2 3">
    <name type="scientific">Rhynchosporium agropyri</name>
    <dbReference type="NCBI Taxonomy" id="914238"/>
    <lineage>
        <taxon>Eukaryota</taxon>
        <taxon>Fungi</taxon>
        <taxon>Dikarya</taxon>
        <taxon>Ascomycota</taxon>
        <taxon>Pezizomycotina</taxon>
        <taxon>Leotiomycetes</taxon>
        <taxon>Helotiales</taxon>
        <taxon>Ploettnerulaceae</taxon>
        <taxon>Rhynchosporium</taxon>
    </lineage>
</organism>
<proteinExistence type="predicted"/>
<dbReference type="Proteomes" id="UP000178912">
    <property type="component" value="Unassembled WGS sequence"/>
</dbReference>
<evidence type="ECO:0000313" key="2">
    <source>
        <dbReference type="EMBL" id="CZS92949.1"/>
    </source>
</evidence>
<dbReference type="OrthoDB" id="3561020at2759"/>
<accession>A0A1E1K4D5</accession>
<dbReference type="EMBL" id="FJUX01000014">
    <property type="protein sequence ID" value="CZS92949.1"/>
    <property type="molecule type" value="Genomic_DNA"/>
</dbReference>
<sequence length="421" mass="47640">MATPSRTKVAKSITTISIGHQNPKQQSLVHLLKHILPRPAIIPIAIASEVIPSIDSELLDNRTETPSIFKGRNILVDTCPSVLGNESAFLASKQSVIQKPLEYSATNVFITDFTCFPKLPVELRSMIFAMACAEPRIIDLRAFDLKRKYPFEYTYPLHPLHSSAQRPYASRTQAEQLPSIFLVFREAHDVALKHYPKGFGTSFEEQIDSETPPTTQIMSPNHIWVNWDCDIICLIGMSDRGRHGLNIIRCLASTPVFFRPALDDENLRLAPCFANVLDLREIIVYPSLFMEELREIDDRNRSKQRIDFHLVDLKQDAPHPTSSIISTDFKSMYDRATVMKTAAEKPIASYDHQRYTGPCGSFTSFLTSVMTGGTRELRNAKIVLRSLEFHTKEETGLISRKAIYAKAHACNLARRYPLYLG</sequence>
<dbReference type="PANTHER" id="PTHR35910:SF6">
    <property type="entry name" value="2EXR DOMAIN-CONTAINING PROTEIN"/>
    <property type="match status" value="1"/>
</dbReference>
<dbReference type="PANTHER" id="PTHR35910">
    <property type="entry name" value="2EXR DOMAIN-CONTAINING PROTEIN"/>
    <property type="match status" value="1"/>
</dbReference>
<dbReference type="AlphaFoldDB" id="A0A1E1K4D5"/>
<dbReference type="InterPro" id="IPR045518">
    <property type="entry name" value="2EXR"/>
</dbReference>
<name>A0A1E1K4D5_9HELO</name>
<protein>
    <recommendedName>
        <fullName evidence="1">2EXR domain-containing protein</fullName>
    </recommendedName>
</protein>
<evidence type="ECO:0000313" key="3">
    <source>
        <dbReference type="Proteomes" id="UP000178912"/>
    </source>
</evidence>
<dbReference type="Pfam" id="PF20150">
    <property type="entry name" value="2EXR"/>
    <property type="match status" value="1"/>
</dbReference>